<keyword evidence="1" id="KW-0175">Coiled coil</keyword>
<sequence length="354" mass="41987">MENYNNDDKWLCQLMWAIGFVLLVMMLSAFIVIKLIEGWDHRGQFGDLFGVVNALFSGLAFAGLIITIRQQHIDLKYQRQAIEQTNQEMQNQTAEFDKQNETLRIQRFENTFFKMLEVQQSIVNDLYAGDSHSQWVDENSADGVYSKKEIPIQDEYRGRNLFYYVFRICDHVINNKITSGSRSVSGLCSVIQFRGKACFDDYMTTTMFDHYFRHLYTILRFITENEWLGVDKQYKYATFVRATLSRYELVMLYYNGFFHPKMKKMMERYCLLNNIRKDLLPMSYEYYQFLNGLGIDKNDLSNAHFSRGDFEFYLTDEENDDTRYHLRAFFSKGELSNGQVLLNQWRSFVKDKIG</sequence>
<accession>A0AA90ZWJ7</accession>
<organism evidence="3 4">
    <name type="scientific">Segatella copri</name>
    <dbReference type="NCBI Taxonomy" id="165179"/>
    <lineage>
        <taxon>Bacteria</taxon>
        <taxon>Pseudomonadati</taxon>
        <taxon>Bacteroidota</taxon>
        <taxon>Bacteroidia</taxon>
        <taxon>Bacteroidales</taxon>
        <taxon>Prevotellaceae</taxon>
        <taxon>Segatella</taxon>
    </lineage>
</organism>
<dbReference type="Pfam" id="PF16872">
    <property type="entry name" value="putAbiC"/>
    <property type="match status" value="1"/>
</dbReference>
<feature type="transmembrane region" description="Helical" evidence="2">
    <location>
        <begin position="48"/>
        <end position="68"/>
    </location>
</feature>
<feature type="transmembrane region" description="Helical" evidence="2">
    <location>
        <begin position="14"/>
        <end position="36"/>
    </location>
</feature>
<evidence type="ECO:0000256" key="1">
    <source>
        <dbReference type="SAM" id="Coils"/>
    </source>
</evidence>
<reference evidence="4" key="1">
    <citation type="submission" date="2019-09" db="EMBL/GenBank/DDBJ databases">
        <title>Distinct polysaccharide growth profiles of human intestinal Prevotella copri isolates.</title>
        <authorList>
            <person name="Fehlner-Peach H."/>
            <person name="Magnabosco C."/>
            <person name="Raghavan V."/>
            <person name="Scher J.U."/>
            <person name="Tett A."/>
            <person name="Cox L.M."/>
            <person name="Gottsegen C."/>
            <person name="Watters A."/>
            <person name="Wiltshire- Gordon J.D."/>
            <person name="Segata N."/>
            <person name="Bonneau R."/>
            <person name="Littman D.R."/>
        </authorList>
    </citation>
    <scope>NUCLEOTIDE SEQUENCE [LARGE SCALE GENOMIC DNA]</scope>
    <source>
        <strain evidence="4">iAA108</strain>
    </source>
</reference>
<dbReference type="Proteomes" id="UP000421408">
    <property type="component" value="Unassembled WGS sequence"/>
</dbReference>
<keyword evidence="2" id="KW-0812">Transmembrane</keyword>
<evidence type="ECO:0000313" key="3">
    <source>
        <dbReference type="EMBL" id="MQN83341.1"/>
    </source>
</evidence>
<comment type="caution">
    <text evidence="3">The sequence shown here is derived from an EMBL/GenBank/DDBJ whole genome shotgun (WGS) entry which is preliminary data.</text>
</comment>
<dbReference type="RefSeq" id="WP_153118520.1">
    <property type="nucleotide sequence ID" value="NZ_VZCC01000024.1"/>
</dbReference>
<dbReference type="AlphaFoldDB" id="A0AA90ZWJ7"/>
<protein>
    <recommendedName>
        <fullName evidence="5">Phage abortive infection protein</fullName>
    </recommendedName>
</protein>
<feature type="coiled-coil region" evidence="1">
    <location>
        <begin position="75"/>
        <end position="106"/>
    </location>
</feature>
<keyword evidence="2" id="KW-0472">Membrane</keyword>
<evidence type="ECO:0000313" key="4">
    <source>
        <dbReference type="Proteomes" id="UP000421408"/>
    </source>
</evidence>
<proteinExistence type="predicted"/>
<evidence type="ECO:0008006" key="5">
    <source>
        <dbReference type="Google" id="ProtNLM"/>
    </source>
</evidence>
<dbReference type="InterPro" id="IPR031709">
    <property type="entry name" value="PutAbiC"/>
</dbReference>
<name>A0AA90ZWJ7_9BACT</name>
<keyword evidence="2" id="KW-1133">Transmembrane helix</keyword>
<evidence type="ECO:0000256" key="2">
    <source>
        <dbReference type="SAM" id="Phobius"/>
    </source>
</evidence>
<gene>
    <name evidence="3" type="ORF">F7D74_04925</name>
</gene>
<dbReference type="EMBL" id="VZCC01000024">
    <property type="protein sequence ID" value="MQN83341.1"/>
    <property type="molecule type" value="Genomic_DNA"/>
</dbReference>